<feature type="transmembrane region" description="Helical" evidence="7">
    <location>
        <begin position="139"/>
        <end position="160"/>
    </location>
</feature>
<feature type="region of interest" description="Disordered" evidence="6">
    <location>
        <begin position="1"/>
        <end position="73"/>
    </location>
</feature>
<feature type="compositionally biased region" description="Basic and acidic residues" evidence="6">
    <location>
        <begin position="51"/>
        <end position="61"/>
    </location>
</feature>
<dbReference type="Pfam" id="PF05915">
    <property type="entry name" value="TMEM_230_134"/>
    <property type="match status" value="1"/>
</dbReference>
<comment type="subcellular location">
    <subcellularLocation>
        <location evidence="1">Membrane</location>
        <topology evidence="1">Multi-pass membrane protein</topology>
    </subcellularLocation>
</comment>
<dbReference type="Proteomes" id="UP000821866">
    <property type="component" value="Chromosome 1"/>
</dbReference>
<dbReference type="VEuPathDB" id="VectorBase:LOC119181834"/>
<evidence type="ECO:0000256" key="5">
    <source>
        <dbReference type="ARBA" id="ARBA00023136"/>
    </source>
</evidence>
<comment type="caution">
    <text evidence="8">The sequence shown here is derived from an EMBL/GenBank/DDBJ whole genome shotgun (WGS) entry which is preliminary data.</text>
</comment>
<evidence type="ECO:0000256" key="3">
    <source>
        <dbReference type="ARBA" id="ARBA00022692"/>
    </source>
</evidence>
<proteinExistence type="inferred from homology"/>
<reference evidence="8" key="1">
    <citation type="journal article" date="2020" name="Cell">
        <title>Large-Scale Comparative Analyses of Tick Genomes Elucidate Their Genetic Diversity and Vector Capacities.</title>
        <authorList>
            <consortium name="Tick Genome and Microbiome Consortium (TIGMIC)"/>
            <person name="Jia N."/>
            <person name="Wang J."/>
            <person name="Shi W."/>
            <person name="Du L."/>
            <person name="Sun Y."/>
            <person name="Zhan W."/>
            <person name="Jiang J.F."/>
            <person name="Wang Q."/>
            <person name="Zhang B."/>
            <person name="Ji P."/>
            <person name="Bell-Sakyi L."/>
            <person name="Cui X.M."/>
            <person name="Yuan T.T."/>
            <person name="Jiang B.G."/>
            <person name="Yang W.F."/>
            <person name="Lam T.T."/>
            <person name="Chang Q.C."/>
            <person name="Ding S.J."/>
            <person name="Wang X.J."/>
            <person name="Zhu J.G."/>
            <person name="Ruan X.D."/>
            <person name="Zhao L."/>
            <person name="Wei J.T."/>
            <person name="Ye R.Z."/>
            <person name="Que T.C."/>
            <person name="Du C.H."/>
            <person name="Zhou Y.H."/>
            <person name="Cheng J.X."/>
            <person name="Dai P.F."/>
            <person name="Guo W.B."/>
            <person name="Han X.H."/>
            <person name="Huang E.J."/>
            <person name="Li L.F."/>
            <person name="Wei W."/>
            <person name="Gao Y.C."/>
            <person name="Liu J.Z."/>
            <person name="Shao H.Z."/>
            <person name="Wang X."/>
            <person name="Wang C.C."/>
            <person name="Yang T.C."/>
            <person name="Huo Q.B."/>
            <person name="Li W."/>
            <person name="Chen H.Y."/>
            <person name="Chen S.E."/>
            <person name="Zhou L.G."/>
            <person name="Ni X.B."/>
            <person name="Tian J.H."/>
            <person name="Sheng Y."/>
            <person name="Liu T."/>
            <person name="Pan Y.S."/>
            <person name="Xia L.Y."/>
            <person name="Li J."/>
            <person name="Zhao F."/>
            <person name="Cao W.C."/>
        </authorList>
    </citation>
    <scope>NUCLEOTIDE SEQUENCE</scope>
    <source>
        <strain evidence="8">Rmic-2018</strain>
    </source>
</reference>
<evidence type="ECO:0000313" key="9">
    <source>
        <dbReference type="Proteomes" id="UP000821866"/>
    </source>
</evidence>
<evidence type="ECO:0000256" key="4">
    <source>
        <dbReference type="ARBA" id="ARBA00022989"/>
    </source>
</evidence>
<keyword evidence="9" id="KW-1185">Reference proteome</keyword>
<evidence type="ECO:0000256" key="6">
    <source>
        <dbReference type="SAM" id="MobiDB-lite"/>
    </source>
</evidence>
<evidence type="ECO:0000313" key="8">
    <source>
        <dbReference type="EMBL" id="KAH8039906.1"/>
    </source>
</evidence>
<keyword evidence="4 7" id="KW-1133">Transmembrane helix</keyword>
<name>A0A9J6EZL2_RHIMP</name>
<protein>
    <submittedName>
        <fullName evidence="8">Uncharacterized protein</fullName>
    </submittedName>
</protein>
<reference evidence="8" key="2">
    <citation type="submission" date="2021-09" db="EMBL/GenBank/DDBJ databases">
        <authorList>
            <person name="Jia N."/>
            <person name="Wang J."/>
            <person name="Shi W."/>
            <person name="Du L."/>
            <person name="Sun Y."/>
            <person name="Zhan W."/>
            <person name="Jiang J."/>
            <person name="Wang Q."/>
            <person name="Zhang B."/>
            <person name="Ji P."/>
            <person name="Sakyi L.B."/>
            <person name="Cui X."/>
            <person name="Yuan T."/>
            <person name="Jiang B."/>
            <person name="Yang W."/>
            <person name="Lam T.T.-Y."/>
            <person name="Chang Q."/>
            <person name="Ding S."/>
            <person name="Wang X."/>
            <person name="Zhu J."/>
            <person name="Ruan X."/>
            <person name="Zhao L."/>
            <person name="Wei J."/>
            <person name="Que T."/>
            <person name="Du C."/>
            <person name="Cheng J."/>
            <person name="Dai P."/>
            <person name="Han X."/>
            <person name="Huang E."/>
            <person name="Gao Y."/>
            <person name="Liu J."/>
            <person name="Shao H."/>
            <person name="Ye R."/>
            <person name="Li L."/>
            <person name="Wei W."/>
            <person name="Wang X."/>
            <person name="Wang C."/>
            <person name="Huo Q."/>
            <person name="Li W."/>
            <person name="Guo W."/>
            <person name="Chen H."/>
            <person name="Chen S."/>
            <person name="Zhou L."/>
            <person name="Zhou L."/>
            <person name="Ni X."/>
            <person name="Tian J."/>
            <person name="Zhou Y."/>
            <person name="Sheng Y."/>
            <person name="Liu T."/>
            <person name="Pan Y."/>
            <person name="Xia L."/>
            <person name="Li J."/>
            <person name="Zhao F."/>
            <person name="Cao W."/>
        </authorList>
    </citation>
    <scope>NUCLEOTIDE SEQUENCE</scope>
    <source>
        <strain evidence="8">Rmic-2018</strain>
        <tissue evidence="8">Larvae</tissue>
    </source>
</reference>
<evidence type="ECO:0000256" key="2">
    <source>
        <dbReference type="ARBA" id="ARBA00007743"/>
    </source>
</evidence>
<organism evidence="8 9">
    <name type="scientific">Rhipicephalus microplus</name>
    <name type="common">Cattle tick</name>
    <name type="synonym">Boophilus microplus</name>
    <dbReference type="NCBI Taxonomy" id="6941"/>
    <lineage>
        <taxon>Eukaryota</taxon>
        <taxon>Metazoa</taxon>
        <taxon>Ecdysozoa</taxon>
        <taxon>Arthropoda</taxon>
        <taxon>Chelicerata</taxon>
        <taxon>Arachnida</taxon>
        <taxon>Acari</taxon>
        <taxon>Parasitiformes</taxon>
        <taxon>Ixodida</taxon>
        <taxon>Ixodoidea</taxon>
        <taxon>Ixodidae</taxon>
        <taxon>Rhipicephalinae</taxon>
        <taxon>Rhipicephalus</taxon>
        <taxon>Boophilus</taxon>
    </lineage>
</organism>
<feature type="compositionally biased region" description="Polar residues" evidence="6">
    <location>
        <begin position="24"/>
        <end position="46"/>
    </location>
</feature>
<feature type="transmembrane region" description="Helical" evidence="7">
    <location>
        <begin position="110"/>
        <end position="133"/>
    </location>
</feature>
<accession>A0A9J6EZL2</accession>
<gene>
    <name evidence="8" type="ORF">HPB51_009162</name>
</gene>
<comment type="similarity">
    <text evidence="2">Belongs to the TMEM134/TMEM230 family.</text>
</comment>
<sequence length="188" mass="20994">MSGKSNFTIDDAFDPDDDDIVRTYGSTTESTPLKPRQQQQAMTATDSVVVRVEEPSKDRSSNKPLSRLKLPEDNLSKDSDSLIQCDPNFQKYDARDGWWTHPKVRENWKVMLAAFGLLLTGLGLIATGIVVQILPRVGVQGLVFFIAGAICFIPGGKFVFAETYHVVYVYCAVKGCRGYDFYNLPLFN</sequence>
<evidence type="ECO:0000256" key="1">
    <source>
        <dbReference type="ARBA" id="ARBA00004141"/>
    </source>
</evidence>
<evidence type="ECO:0000256" key="7">
    <source>
        <dbReference type="SAM" id="Phobius"/>
    </source>
</evidence>
<dbReference type="InterPro" id="IPR039714">
    <property type="entry name" value="TMEM134"/>
</dbReference>
<keyword evidence="5 7" id="KW-0472">Membrane</keyword>
<dbReference type="PANTHER" id="PTHR13558:SF1">
    <property type="entry name" value="TRANSMEMBRANE PROTEIN 134"/>
    <property type="match status" value="1"/>
</dbReference>
<dbReference type="AlphaFoldDB" id="A0A9J6EZL2"/>
<dbReference type="PANTHER" id="PTHR13558">
    <property type="entry name" value="TRANSMEMBRANE PROTEIN 134"/>
    <property type="match status" value="1"/>
</dbReference>
<dbReference type="EMBL" id="JABSTU010000001">
    <property type="protein sequence ID" value="KAH8039906.1"/>
    <property type="molecule type" value="Genomic_DNA"/>
</dbReference>
<dbReference type="GO" id="GO:0016020">
    <property type="term" value="C:membrane"/>
    <property type="evidence" value="ECO:0007669"/>
    <property type="project" value="UniProtKB-SubCell"/>
</dbReference>
<dbReference type="InterPro" id="IPR008590">
    <property type="entry name" value="TMEM_230/134"/>
</dbReference>
<keyword evidence="3 7" id="KW-0812">Transmembrane</keyword>